<name>A0ABW5V5D3_9BACI</name>
<reference evidence="2" key="1">
    <citation type="journal article" date="2019" name="Int. J. Syst. Evol. Microbiol.">
        <title>The Global Catalogue of Microorganisms (GCM) 10K type strain sequencing project: providing services to taxonomists for standard genome sequencing and annotation.</title>
        <authorList>
            <consortium name="The Broad Institute Genomics Platform"/>
            <consortium name="The Broad Institute Genome Sequencing Center for Infectious Disease"/>
            <person name="Wu L."/>
            <person name="Ma J."/>
        </authorList>
    </citation>
    <scope>NUCLEOTIDE SEQUENCE [LARGE SCALE GENOMIC DNA]</scope>
    <source>
        <strain evidence="2">TISTR 1535</strain>
    </source>
</reference>
<dbReference type="EMBL" id="JBHUNA010000018">
    <property type="protein sequence ID" value="MFD2760905.1"/>
    <property type="molecule type" value="Genomic_DNA"/>
</dbReference>
<gene>
    <name evidence="1" type="ORF">ACFSUO_07990</name>
</gene>
<evidence type="ECO:0000313" key="2">
    <source>
        <dbReference type="Proteomes" id="UP001597502"/>
    </source>
</evidence>
<dbReference type="RefSeq" id="WP_382392856.1">
    <property type="nucleotide sequence ID" value="NZ_JBHUNA010000018.1"/>
</dbReference>
<dbReference type="Proteomes" id="UP001597502">
    <property type="component" value="Unassembled WGS sequence"/>
</dbReference>
<proteinExistence type="predicted"/>
<comment type="caution">
    <text evidence="1">The sequence shown here is derived from an EMBL/GenBank/DDBJ whole genome shotgun (WGS) entry which is preliminary data.</text>
</comment>
<accession>A0ABW5V5D3</accession>
<evidence type="ECO:0000313" key="1">
    <source>
        <dbReference type="EMBL" id="MFD2760905.1"/>
    </source>
</evidence>
<protein>
    <submittedName>
        <fullName evidence="1">Uncharacterized protein</fullName>
    </submittedName>
</protein>
<keyword evidence="2" id="KW-1185">Reference proteome</keyword>
<sequence length="113" mass="13302">MKWSDIVMCILCGEFIEQIHWTDMERRQLDTVVSGQFQRERKRSRLLRTKICNDLLSSHGITLKEWNNSKFIMMNNKGKMAVIHDLGQIWKQAKEMAGQPIDPLDDTLLQKLK</sequence>
<organism evidence="1 2">
    <name type="scientific">Lentibacillus juripiscarius</name>
    <dbReference type="NCBI Taxonomy" id="257446"/>
    <lineage>
        <taxon>Bacteria</taxon>
        <taxon>Bacillati</taxon>
        <taxon>Bacillota</taxon>
        <taxon>Bacilli</taxon>
        <taxon>Bacillales</taxon>
        <taxon>Bacillaceae</taxon>
        <taxon>Lentibacillus</taxon>
    </lineage>
</organism>